<evidence type="ECO:0000313" key="1">
    <source>
        <dbReference type="EMBL" id="RND84984.1"/>
    </source>
</evidence>
<proteinExistence type="predicted"/>
<evidence type="ECO:0000313" key="2">
    <source>
        <dbReference type="EMBL" id="RNE34226.1"/>
    </source>
</evidence>
<gene>
    <name evidence="1" type="ORF">FAM18157_00061</name>
    <name evidence="2" type="ORF">FAM6012_00076</name>
</gene>
<dbReference type="AlphaFoldDB" id="A0A422M9I0"/>
<reference evidence="3 4" key="1">
    <citation type="journal article" date="2018" name="Front. Microbiol.">
        <title>Conversion of Methionine to Cysteine in Lactobacillus paracasei Depends on the Highly Mobile cysK-ctl-cysE Gene Cluster.</title>
        <authorList>
            <person name="Wuthrich D."/>
            <person name="Irmler S."/>
            <person name="Berthoud H."/>
            <person name="Guggenbuhl B."/>
            <person name="Eugster E."/>
            <person name="Bruggmann R."/>
        </authorList>
    </citation>
    <scope>NUCLEOTIDE SEQUENCE [LARGE SCALE GENOMIC DNA]</scope>
    <source>
        <strain evidence="1 4">FAM18157</strain>
        <strain evidence="2 3">FAM6012</strain>
    </source>
</reference>
<dbReference type="EMBL" id="LKFS01000007">
    <property type="protein sequence ID" value="RND84984.1"/>
    <property type="molecule type" value="Genomic_DNA"/>
</dbReference>
<dbReference type="RefSeq" id="WP_016378115.1">
    <property type="nucleotide sequence ID" value="NZ_AQVS01000066.1"/>
</dbReference>
<comment type="caution">
    <text evidence="1">The sequence shown here is derived from an EMBL/GenBank/DDBJ whole genome shotgun (WGS) entry which is preliminary data.</text>
</comment>
<accession>A0A422M9I0</accession>
<dbReference type="Proteomes" id="UP000284123">
    <property type="component" value="Unassembled WGS sequence"/>
</dbReference>
<evidence type="ECO:0000313" key="4">
    <source>
        <dbReference type="Proteomes" id="UP000284716"/>
    </source>
</evidence>
<protein>
    <submittedName>
        <fullName evidence="1">Uncharacterized protein</fullName>
    </submittedName>
</protein>
<evidence type="ECO:0000313" key="3">
    <source>
        <dbReference type="Proteomes" id="UP000284123"/>
    </source>
</evidence>
<organism evidence="1 4">
    <name type="scientific">Lacticaseibacillus paracasei</name>
    <name type="common">Lactobacillus paracasei</name>
    <dbReference type="NCBI Taxonomy" id="1597"/>
    <lineage>
        <taxon>Bacteria</taxon>
        <taxon>Bacillati</taxon>
        <taxon>Bacillota</taxon>
        <taxon>Bacilli</taxon>
        <taxon>Lactobacillales</taxon>
        <taxon>Lactobacillaceae</taxon>
        <taxon>Lacticaseibacillus</taxon>
    </lineage>
</organism>
<dbReference type="EMBL" id="LKGI01000008">
    <property type="protein sequence ID" value="RNE34226.1"/>
    <property type="molecule type" value="Genomic_DNA"/>
</dbReference>
<dbReference type="Proteomes" id="UP000284716">
    <property type="component" value="Unassembled WGS sequence"/>
</dbReference>
<name>A0A422M9I0_LACPA</name>
<sequence>MFSKQYWKTRSTIAAFLLALLFLLGHLLGNLGYEVNGGKQVAGYFFFSPYMNWLPVDISLNLPIAWNMAAPSYTVSGVSGFILDNRSLNRI</sequence>